<comment type="caution">
    <text evidence="1">The sequence shown here is derived from an EMBL/GenBank/DDBJ whole genome shotgun (WGS) entry which is preliminary data.</text>
</comment>
<organism evidence="1 2">
    <name type="scientific">Rhodoferax lacus</name>
    <dbReference type="NCBI Taxonomy" id="2184758"/>
    <lineage>
        <taxon>Bacteria</taxon>
        <taxon>Pseudomonadati</taxon>
        <taxon>Pseudomonadota</taxon>
        <taxon>Betaproteobacteria</taxon>
        <taxon>Burkholderiales</taxon>
        <taxon>Comamonadaceae</taxon>
        <taxon>Rhodoferax</taxon>
    </lineage>
</organism>
<name>A0A3E1R908_9BURK</name>
<dbReference type="AlphaFoldDB" id="A0A3E1R908"/>
<gene>
    <name evidence="1" type="ORF">DIC66_15545</name>
</gene>
<dbReference type="Proteomes" id="UP000260665">
    <property type="component" value="Unassembled WGS sequence"/>
</dbReference>
<evidence type="ECO:0000313" key="1">
    <source>
        <dbReference type="EMBL" id="RFO95859.1"/>
    </source>
</evidence>
<dbReference type="RefSeq" id="WP_117178852.1">
    <property type="nucleotide sequence ID" value="NZ_QFZK01000011.1"/>
</dbReference>
<dbReference type="OrthoDB" id="5297048at2"/>
<reference evidence="1 2" key="1">
    <citation type="submission" date="2018-05" db="EMBL/GenBank/DDBJ databases">
        <title>Rhodoferax soyangensis sp.nov., isolated from an oligotrophic freshwater lake.</title>
        <authorList>
            <person name="Park M."/>
        </authorList>
    </citation>
    <scope>NUCLEOTIDE SEQUENCE [LARGE SCALE GENOMIC DNA]</scope>
    <source>
        <strain evidence="1 2">IMCC26218</strain>
    </source>
</reference>
<accession>A0A3E1R908</accession>
<evidence type="ECO:0000313" key="2">
    <source>
        <dbReference type="Proteomes" id="UP000260665"/>
    </source>
</evidence>
<sequence length="102" mass="10844">MRSEVNVTVEGQAFSFSLEGREVLANEVARNWLDAQFVELECEPIRASGKLLLADKVVAIAREAGARRFADAAWGTAFAAAASAALGKKTVLVDADALSVTY</sequence>
<proteinExistence type="predicted"/>
<protein>
    <submittedName>
        <fullName evidence="1">Uncharacterized protein</fullName>
    </submittedName>
</protein>
<dbReference type="EMBL" id="QFZK01000011">
    <property type="protein sequence ID" value="RFO95859.1"/>
    <property type="molecule type" value="Genomic_DNA"/>
</dbReference>
<keyword evidence="2" id="KW-1185">Reference proteome</keyword>